<keyword evidence="2" id="KW-1185">Reference proteome</keyword>
<organism evidence="1 2">
    <name type="scientific">Aeromicrobium wangtongii</name>
    <dbReference type="NCBI Taxonomy" id="2969247"/>
    <lineage>
        <taxon>Bacteria</taxon>
        <taxon>Bacillati</taxon>
        <taxon>Actinomycetota</taxon>
        <taxon>Actinomycetes</taxon>
        <taxon>Propionibacteriales</taxon>
        <taxon>Nocardioidaceae</taxon>
        <taxon>Aeromicrobium</taxon>
    </lineage>
</organism>
<proteinExistence type="predicted"/>
<sequence>MPSRRPVMGVVPLGAVDDRARTALSTAWSMMSGNRLIAVHVNDGPEDERDFIRRWELWEPGIPLVLLAHLPCDGEPVSVSIADYLTRRHRAYQTMVVITEHDPAGPIGRRPAHPTRGDALEAALLPLPHVVVCRQRLVAPDPGGVRG</sequence>
<dbReference type="EMBL" id="CP102173">
    <property type="protein sequence ID" value="UUP14088.1"/>
    <property type="molecule type" value="Genomic_DNA"/>
</dbReference>
<name>A0ABY5MAJ7_9ACTN</name>
<reference evidence="1 2" key="1">
    <citation type="submission" date="2022-08" db="EMBL/GenBank/DDBJ databases">
        <title>novel species in genus Aeromicrobium.</title>
        <authorList>
            <person name="Ye L."/>
        </authorList>
    </citation>
    <scope>NUCLEOTIDE SEQUENCE [LARGE SCALE GENOMIC DNA]</scope>
    <source>
        <strain evidence="2">zg-Y1379</strain>
    </source>
</reference>
<dbReference type="Proteomes" id="UP001316184">
    <property type="component" value="Chromosome"/>
</dbReference>
<accession>A0ABY5MAJ7</accession>
<evidence type="ECO:0008006" key="3">
    <source>
        <dbReference type="Google" id="ProtNLM"/>
    </source>
</evidence>
<protein>
    <recommendedName>
        <fullName evidence="3">Universal stress protein family protein</fullName>
    </recommendedName>
</protein>
<gene>
    <name evidence="1" type="ORF">NQV15_01905</name>
</gene>
<dbReference type="RefSeq" id="WP_232403363.1">
    <property type="nucleotide sequence ID" value="NZ_CP102173.1"/>
</dbReference>
<evidence type="ECO:0000313" key="2">
    <source>
        <dbReference type="Proteomes" id="UP001316184"/>
    </source>
</evidence>
<evidence type="ECO:0000313" key="1">
    <source>
        <dbReference type="EMBL" id="UUP14088.1"/>
    </source>
</evidence>